<dbReference type="InterPro" id="IPR049475">
    <property type="entry name" value="Mann_GBD_bact"/>
</dbReference>
<evidence type="ECO:0000256" key="2">
    <source>
        <dbReference type="ARBA" id="ARBA00022801"/>
    </source>
</evidence>
<dbReference type="Gene3D" id="3.20.20.80">
    <property type="entry name" value="Glycosidases"/>
    <property type="match status" value="1"/>
</dbReference>
<dbReference type="PANTHER" id="PTHR40079:SF4">
    <property type="entry name" value="GH26 DOMAIN-CONTAINING PROTEIN-RELATED"/>
    <property type="match status" value="1"/>
</dbReference>
<dbReference type="SUPFAM" id="SSF51445">
    <property type="entry name" value="(Trans)glycosidases"/>
    <property type="match status" value="1"/>
</dbReference>
<feature type="active site" description="Proton donor" evidence="4">
    <location>
        <position position="193"/>
    </location>
</feature>
<reference evidence="6 7" key="1">
    <citation type="submission" date="2024-02" db="EMBL/GenBank/DDBJ databases">
        <title>Herpetosiphon gulosus NBRC 112829.</title>
        <authorList>
            <person name="Ichikawa N."/>
            <person name="Katano-Makiyama Y."/>
            <person name="Hidaka K."/>
        </authorList>
    </citation>
    <scope>NUCLEOTIDE SEQUENCE [LARGE SCALE GENOMIC DNA]</scope>
    <source>
        <strain evidence="6 7">NBRC 112829</strain>
    </source>
</reference>
<keyword evidence="7" id="KW-1185">Reference proteome</keyword>
<evidence type="ECO:0000259" key="5">
    <source>
        <dbReference type="PROSITE" id="PS51764"/>
    </source>
</evidence>
<dbReference type="InterPro" id="IPR008979">
    <property type="entry name" value="Galactose-bd-like_sf"/>
</dbReference>
<keyword evidence="3 4" id="KW-0326">Glycosidase</keyword>
<keyword evidence="2 4" id="KW-0378">Hydrolase</keyword>
<dbReference type="Pfam" id="PF21253">
    <property type="entry name" value="Mann_GBD_bact"/>
    <property type="match status" value="1"/>
</dbReference>
<dbReference type="PROSITE" id="PS51764">
    <property type="entry name" value="GH26"/>
    <property type="match status" value="1"/>
</dbReference>
<comment type="similarity">
    <text evidence="1 4">Belongs to the glycosyl hydrolase 26 family.</text>
</comment>
<evidence type="ECO:0000256" key="4">
    <source>
        <dbReference type="PROSITE-ProRule" id="PRU01100"/>
    </source>
</evidence>
<feature type="domain" description="GH26" evidence="5">
    <location>
        <begin position="43"/>
        <end position="332"/>
    </location>
</feature>
<feature type="active site" description="Nucleophile" evidence="4">
    <location>
        <position position="285"/>
    </location>
</feature>
<evidence type="ECO:0000256" key="3">
    <source>
        <dbReference type="ARBA" id="ARBA00023295"/>
    </source>
</evidence>
<dbReference type="InterPro" id="IPR017853">
    <property type="entry name" value="GH"/>
</dbReference>
<proteinExistence type="inferred from homology"/>
<organism evidence="6 7">
    <name type="scientific">Herpetosiphon gulosus</name>
    <dbReference type="NCBI Taxonomy" id="1973496"/>
    <lineage>
        <taxon>Bacteria</taxon>
        <taxon>Bacillati</taxon>
        <taxon>Chloroflexota</taxon>
        <taxon>Chloroflexia</taxon>
        <taxon>Herpetosiphonales</taxon>
        <taxon>Herpetosiphonaceae</taxon>
        <taxon>Herpetosiphon</taxon>
    </lineage>
</organism>
<comment type="caution">
    <text evidence="6">The sequence shown here is derived from an EMBL/GenBank/DDBJ whole genome shotgun (WGS) entry which is preliminary data.</text>
</comment>
<dbReference type="Gene3D" id="2.60.120.260">
    <property type="entry name" value="Galactose-binding domain-like"/>
    <property type="match status" value="1"/>
</dbReference>
<sequence>MSQVQRVPLLLIGMLVLLIGVIPSTPTSGATTAYAAADPAITSYAQNVINRMAQYQGQYIISGQQEVHWDSSRKDEMSNAIYNHTNPRQYPGLRGWDFPFGGAYANDAQWMIDAMISDWNNAKVLPTISQHWTPYGSQGTNHDDMFVQVNINNLFINGTTERNRYLTWRSNIADDLQKLENASVPVLWRPYHEAGGGWFWWDKTGSSNYKRLWNDLWDYLTNSRGLHNLIWVWSAGTKGVGTDWYPSGKVDILGHDIYNNSSADYSSWYNDLARFDSSKLRALTEVDYMLDPAALNNAPFAFFMTWHTDMFYRNSDSKIQSVYQHSKTVNRSRISQYLNGSLSSSGTNPTATPISGSGSTLYNFEGSTQGWSAANVNAGPWSVSEWAANGSSSLKADVSLGNRSYDLKLTQAHNFSGKSQLQVRVRHAAWGNVGSGISAKLYIKVGSNWAWYDGGAVTINSWGTTTLTLNLSGIANLGSVNEIGVRFSSPSNSSGTSAIYLDYVTLQ</sequence>
<dbReference type="InterPro" id="IPR022790">
    <property type="entry name" value="GH26_dom"/>
</dbReference>
<gene>
    <name evidence="6" type="ORF">Hgul01_00853</name>
</gene>
<dbReference type="RefSeq" id="WP_345720707.1">
    <property type="nucleotide sequence ID" value="NZ_BAABRU010000003.1"/>
</dbReference>
<dbReference type="InterPro" id="IPR000805">
    <property type="entry name" value="Glyco_hydro_26"/>
</dbReference>
<evidence type="ECO:0000313" key="6">
    <source>
        <dbReference type="EMBL" id="GAA5527071.1"/>
    </source>
</evidence>
<dbReference type="SUPFAM" id="SSF49785">
    <property type="entry name" value="Galactose-binding domain-like"/>
    <property type="match status" value="1"/>
</dbReference>
<dbReference type="Proteomes" id="UP001428290">
    <property type="component" value="Unassembled WGS sequence"/>
</dbReference>
<evidence type="ECO:0000256" key="1">
    <source>
        <dbReference type="ARBA" id="ARBA00007754"/>
    </source>
</evidence>
<evidence type="ECO:0000313" key="7">
    <source>
        <dbReference type="Proteomes" id="UP001428290"/>
    </source>
</evidence>
<dbReference type="Pfam" id="PF02156">
    <property type="entry name" value="Glyco_hydro_26"/>
    <property type="match status" value="1"/>
</dbReference>
<accession>A0ABP9WV54</accession>
<name>A0ABP9WV54_9CHLR</name>
<protein>
    <submittedName>
        <fullName evidence="6">Mannan endo-1,4-beta-mannosidase A and B</fullName>
    </submittedName>
</protein>
<dbReference type="PANTHER" id="PTHR40079">
    <property type="entry name" value="MANNAN ENDO-1,4-BETA-MANNOSIDASE E-RELATED"/>
    <property type="match status" value="1"/>
</dbReference>
<dbReference type="PRINTS" id="PR00739">
    <property type="entry name" value="GLHYDRLASE26"/>
</dbReference>
<dbReference type="EMBL" id="BAABRU010000003">
    <property type="protein sequence ID" value="GAA5527071.1"/>
    <property type="molecule type" value="Genomic_DNA"/>
</dbReference>